<dbReference type="SUPFAM" id="SSF53098">
    <property type="entry name" value="Ribonuclease H-like"/>
    <property type="match status" value="1"/>
</dbReference>
<keyword evidence="2" id="KW-1185">Reference proteome</keyword>
<protein>
    <submittedName>
        <fullName evidence="1">Uncharacterized protein</fullName>
    </submittedName>
</protein>
<reference evidence="1 2" key="1">
    <citation type="submission" date="2020-02" db="EMBL/GenBank/DDBJ databases">
        <authorList>
            <person name="Ferguson B K."/>
        </authorList>
    </citation>
    <scope>NUCLEOTIDE SEQUENCE [LARGE SCALE GENOMIC DNA]</scope>
</reference>
<proteinExistence type="predicted"/>
<dbReference type="EMBL" id="CADCXV010001262">
    <property type="protein sequence ID" value="CAB0043042.1"/>
    <property type="molecule type" value="Genomic_DNA"/>
</dbReference>
<evidence type="ECO:0000313" key="1">
    <source>
        <dbReference type="EMBL" id="CAB0043042.1"/>
    </source>
</evidence>
<organism evidence="1 2">
    <name type="scientific">Trichogramma brassicae</name>
    <dbReference type="NCBI Taxonomy" id="86971"/>
    <lineage>
        <taxon>Eukaryota</taxon>
        <taxon>Metazoa</taxon>
        <taxon>Ecdysozoa</taxon>
        <taxon>Arthropoda</taxon>
        <taxon>Hexapoda</taxon>
        <taxon>Insecta</taxon>
        <taxon>Pterygota</taxon>
        <taxon>Neoptera</taxon>
        <taxon>Endopterygota</taxon>
        <taxon>Hymenoptera</taxon>
        <taxon>Apocrita</taxon>
        <taxon>Proctotrupomorpha</taxon>
        <taxon>Chalcidoidea</taxon>
        <taxon>Trichogrammatidae</taxon>
        <taxon>Trichogramma</taxon>
    </lineage>
</organism>
<accession>A0A6H5J139</accession>
<evidence type="ECO:0000313" key="2">
    <source>
        <dbReference type="Proteomes" id="UP000479190"/>
    </source>
</evidence>
<dbReference type="OrthoDB" id="7697033at2759"/>
<dbReference type="AlphaFoldDB" id="A0A6H5J139"/>
<sequence length="233" mass="26878">MLGEKNSYMSRMISIQPNVIAVYCPAHLMSLCIRYAIEEIPDDIIDLISQMNSLFRSGKKKHDYKLFQAETGVPFHKVLRYHKIRWSSLFMCIERIIEQWDALLNFASTASDEKDPIGMIVPTPELLNKQECADSTDANEIKELIRNVQDWNLRHRSTYQDSTILPIRPVPPLRLRPRDATQGGQRNCLTPATRWSTRVVVDLECEAQREYFAVFFPVPRRPSSGDAARVRAL</sequence>
<dbReference type="Proteomes" id="UP000479190">
    <property type="component" value="Unassembled WGS sequence"/>
</dbReference>
<gene>
    <name evidence="1" type="ORF">TBRA_LOCUS14630</name>
</gene>
<name>A0A6H5J139_9HYME</name>
<dbReference type="InterPro" id="IPR012337">
    <property type="entry name" value="RNaseH-like_sf"/>
</dbReference>
<dbReference type="PANTHER" id="PTHR37162:SF1">
    <property type="entry name" value="BED-TYPE DOMAIN-CONTAINING PROTEIN"/>
    <property type="match status" value="1"/>
</dbReference>
<dbReference type="PANTHER" id="PTHR37162">
    <property type="entry name" value="HAT FAMILY DIMERISATION DOMAINCONTAINING PROTEIN-RELATED"/>
    <property type="match status" value="1"/>
</dbReference>